<evidence type="ECO:0000313" key="5">
    <source>
        <dbReference type="Proteomes" id="UP000643525"/>
    </source>
</evidence>
<dbReference type="InterPro" id="IPR013785">
    <property type="entry name" value="Aldolase_TIM"/>
</dbReference>
<name>A0ABR9JG99_9MICC</name>
<reference evidence="4 5" key="1">
    <citation type="submission" date="2020-10" db="EMBL/GenBank/DDBJ databases">
        <title>Sequencing the genomes of 1000 actinobacteria strains.</title>
        <authorList>
            <person name="Klenk H.-P."/>
        </authorList>
    </citation>
    <scope>NUCLEOTIDE SEQUENCE [LARGE SCALE GENOMIC DNA]</scope>
    <source>
        <strain evidence="4 5">DSM 15666</strain>
    </source>
</reference>
<gene>
    <name evidence="4" type="ORF">H4W27_002067</name>
</gene>
<dbReference type="GO" id="GO:0008840">
    <property type="term" value="F:4-hydroxy-tetrahydrodipicolinate synthase activity"/>
    <property type="evidence" value="ECO:0007669"/>
    <property type="project" value="UniProtKB-EC"/>
</dbReference>
<dbReference type="Gene3D" id="3.20.20.70">
    <property type="entry name" value="Aldolase class I"/>
    <property type="match status" value="1"/>
</dbReference>
<dbReference type="EMBL" id="JADBED010000001">
    <property type="protein sequence ID" value="MBE1524949.1"/>
    <property type="molecule type" value="Genomic_DNA"/>
</dbReference>
<dbReference type="Proteomes" id="UP000643525">
    <property type="component" value="Unassembled WGS sequence"/>
</dbReference>
<organism evidence="4 5">
    <name type="scientific">Nesterenkonia lutea</name>
    <dbReference type="NCBI Taxonomy" id="272919"/>
    <lineage>
        <taxon>Bacteria</taxon>
        <taxon>Bacillati</taxon>
        <taxon>Actinomycetota</taxon>
        <taxon>Actinomycetes</taxon>
        <taxon>Micrococcales</taxon>
        <taxon>Micrococcaceae</taxon>
        <taxon>Nesterenkonia</taxon>
    </lineage>
</organism>
<dbReference type="PANTHER" id="PTHR12128:SF66">
    <property type="entry name" value="4-HYDROXY-2-OXOGLUTARATE ALDOLASE, MITOCHONDRIAL"/>
    <property type="match status" value="1"/>
</dbReference>
<keyword evidence="2 3" id="KW-0456">Lyase</keyword>
<dbReference type="SUPFAM" id="SSF51569">
    <property type="entry name" value="Aldolase"/>
    <property type="match status" value="1"/>
</dbReference>
<protein>
    <submittedName>
        <fullName evidence="4">4-hydroxy-tetrahydrodipicolinate synthase</fullName>
        <ecNumber evidence="4">4.3.3.7</ecNumber>
    </submittedName>
</protein>
<dbReference type="EC" id="4.3.3.7" evidence="4"/>
<evidence type="ECO:0000313" key="4">
    <source>
        <dbReference type="EMBL" id="MBE1524949.1"/>
    </source>
</evidence>
<evidence type="ECO:0000256" key="1">
    <source>
        <dbReference type="ARBA" id="ARBA00007592"/>
    </source>
</evidence>
<comment type="caution">
    <text evidence="4">The sequence shown here is derived from an EMBL/GenBank/DDBJ whole genome shotgun (WGS) entry which is preliminary data.</text>
</comment>
<dbReference type="PANTHER" id="PTHR12128">
    <property type="entry name" value="DIHYDRODIPICOLINATE SYNTHASE"/>
    <property type="match status" value="1"/>
</dbReference>
<dbReference type="InterPro" id="IPR002220">
    <property type="entry name" value="DapA-like"/>
</dbReference>
<evidence type="ECO:0000256" key="2">
    <source>
        <dbReference type="ARBA" id="ARBA00023239"/>
    </source>
</evidence>
<sequence>MMFTGRSAFPLTPIKDDAVDETAFARLVERLAAENVDSVTALGSTGSYAYLSTRERARVTELAVEHAQHVPVLVGVGALRTSDVMTHVENAQRAGASGLLLAPMSYQPLTEDEVYSLFRTVTQNASAPVVVYDNPGTTRFTFSTELYGRIAALPGIASIKIPAVSGELHQARTRIDEIRAVIPEHVTIGVSGDPTAVTGMLAGCDAWYSVLAGTLPRAAKRIIGPALAGHAAEAVAESQRLAPLWGLFTDHGSLRVVAAIAEHLRLTDHPNLPAPLRGLPPTARHHLREAIEKLALLP</sequence>
<dbReference type="PRINTS" id="PR00146">
    <property type="entry name" value="DHPICSNTHASE"/>
</dbReference>
<dbReference type="PIRSF" id="PIRSF001365">
    <property type="entry name" value="DHDPS"/>
    <property type="match status" value="1"/>
</dbReference>
<evidence type="ECO:0000256" key="3">
    <source>
        <dbReference type="PIRNR" id="PIRNR001365"/>
    </source>
</evidence>
<keyword evidence="5" id="KW-1185">Reference proteome</keyword>
<dbReference type="CDD" id="cd00408">
    <property type="entry name" value="DHDPS-like"/>
    <property type="match status" value="1"/>
</dbReference>
<comment type="similarity">
    <text evidence="1 3">Belongs to the DapA family.</text>
</comment>
<accession>A0ABR9JG99</accession>
<dbReference type="Pfam" id="PF00701">
    <property type="entry name" value="DHDPS"/>
    <property type="match status" value="1"/>
</dbReference>
<dbReference type="SMART" id="SM01130">
    <property type="entry name" value="DHDPS"/>
    <property type="match status" value="1"/>
</dbReference>
<proteinExistence type="inferred from homology"/>